<accession>A0ABW8T1S3</accession>
<evidence type="ECO:0000313" key="3">
    <source>
        <dbReference type="Proteomes" id="UP001623591"/>
    </source>
</evidence>
<dbReference type="EMBL" id="JBJHZZ010000001">
    <property type="protein sequence ID" value="MFL0245585.1"/>
    <property type="molecule type" value="Genomic_DNA"/>
</dbReference>
<keyword evidence="1" id="KW-0472">Membrane</keyword>
<name>A0ABW8T1S3_9CLOT</name>
<feature type="transmembrane region" description="Helical" evidence="1">
    <location>
        <begin position="117"/>
        <end position="137"/>
    </location>
</feature>
<sequence>MDSCFYKILRKKNSIEANVYHLIFKVFINEKIKVKTIITTIIYISISAGISIVLERCNNTMNLFSSLLTDAFTFSVGITSFLIAACTIFFTLIKSETSYVFLLINDSNSRESKFKTILYNFIKPIIYFIFLIVYNFIFKISYQIVISLYVNVNVYLAIKYIAIYTLIYLLIRSIVELLYLVYNIYSFVLMINLENVAMKELIANGFTYEKYIEDLENKLHSKYMKRRYK</sequence>
<dbReference type="Proteomes" id="UP001623591">
    <property type="component" value="Unassembled WGS sequence"/>
</dbReference>
<organism evidence="2 3">
    <name type="scientific">Candidatus Clostridium stratigraminis</name>
    <dbReference type="NCBI Taxonomy" id="3381661"/>
    <lineage>
        <taxon>Bacteria</taxon>
        <taxon>Bacillati</taxon>
        <taxon>Bacillota</taxon>
        <taxon>Clostridia</taxon>
        <taxon>Eubacteriales</taxon>
        <taxon>Clostridiaceae</taxon>
        <taxon>Clostridium</taxon>
    </lineage>
</organism>
<proteinExistence type="predicted"/>
<protein>
    <submittedName>
        <fullName evidence="2">Uncharacterized protein</fullName>
    </submittedName>
</protein>
<feature type="transmembrane region" description="Helical" evidence="1">
    <location>
        <begin position="157"/>
        <end position="182"/>
    </location>
</feature>
<keyword evidence="1" id="KW-0812">Transmembrane</keyword>
<evidence type="ECO:0000313" key="2">
    <source>
        <dbReference type="EMBL" id="MFL0245585.1"/>
    </source>
</evidence>
<evidence type="ECO:0000256" key="1">
    <source>
        <dbReference type="SAM" id="Phobius"/>
    </source>
</evidence>
<feature type="transmembrane region" description="Helical" evidence="1">
    <location>
        <begin position="74"/>
        <end position="93"/>
    </location>
</feature>
<feature type="transmembrane region" description="Helical" evidence="1">
    <location>
        <begin position="34"/>
        <end position="54"/>
    </location>
</feature>
<gene>
    <name evidence="2" type="ORF">ACJDUG_01165</name>
</gene>
<reference evidence="2 3" key="1">
    <citation type="submission" date="2024-11" db="EMBL/GenBank/DDBJ databases">
        <authorList>
            <person name="Heng Y.C."/>
            <person name="Lim A.C.H."/>
            <person name="Lee J.K.Y."/>
            <person name="Kittelmann S."/>
        </authorList>
    </citation>
    <scope>NUCLEOTIDE SEQUENCE [LARGE SCALE GENOMIC DNA]</scope>
    <source>
        <strain evidence="2 3">WILCCON 0185</strain>
    </source>
</reference>
<dbReference type="RefSeq" id="WP_406768042.1">
    <property type="nucleotide sequence ID" value="NZ_JBJHZZ010000001.1"/>
</dbReference>
<keyword evidence="1" id="KW-1133">Transmembrane helix</keyword>
<keyword evidence="3" id="KW-1185">Reference proteome</keyword>
<comment type="caution">
    <text evidence="2">The sequence shown here is derived from an EMBL/GenBank/DDBJ whole genome shotgun (WGS) entry which is preliminary data.</text>
</comment>